<dbReference type="RefSeq" id="XP_022242302.1">
    <property type="nucleotide sequence ID" value="XM_022386594.1"/>
</dbReference>
<evidence type="ECO:0000259" key="4">
    <source>
        <dbReference type="SMART" id="SM01141"/>
    </source>
</evidence>
<feature type="compositionally biased region" description="Basic residues" evidence="3">
    <location>
        <begin position="402"/>
        <end position="411"/>
    </location>
</feature>
<proteinExistence type="predicted"/>
<protein>
    <submittedName>
        <fullName evidence="6">CLK4-associating serine/arginine rich protein-like isoform X1</fullName>
    </submittedName>
</protein>
<dbReference type="InterPro" id="IPR019147">
    <property type="entry name" value="SWAP_N_domain"/>
</dbReference>
<evidence type="ECO:0000256" key="1">
    <source>
        <dbReference type="ARBA" id="ARBA00022664"/>
    </source>
</evidence>
<keyword evidence="1" id="KW-0507">mRNA processing</keyword>
<reference evidence="6" key="1">
    <citation type="submission" date="2025-08" db="UniProtKB">
        <authorList>
            <consortium name="RefSeq"/>
        </authorList>
    </citation>
    <scope>IDENTIFICATION</scope>
    <source>
        <tissue evidence="6">Muscle</tissue>
    </source>
</reference>
<evidence type="ECO:0000256" key="3">
    <source>
        <dbReference type="SAM" id="MobiDB-lite"/>
    </source>
</evidence>
<evidence type="ECO:0000313" key="6">
    <source>
        <dbReference type="RefSeq" id="XP_022242302.1"/>
    </source>
</evidence>
<sequence>MKKVEFKLHCNFNMWHEARKQEKKIRGIMVDYKKRAERRREYYEKIKLDPAQFLQVHGRPCKIHLDPTVAQAADSPATMMPWQGQTDTMIDRFDVRAHLDHITEYISPVESIRLSEGEMEEERLINYERYRTLVQNEFLGVTEDKFLHQIYLEERFGPIIKPGVEEEKKKLAEKKVAIGYTYEDSTPQASTFTRKDEEEEEEEKDDDDDDLSDIDLDVGINVEELTVEQCTEMNACSTKYGMKGNDYISFLHEDREEAEQIRQARELEEEKALYSGRKSRRKRRALREKELQGRRITSPPSYAARESPTYKPYAKSHSSSRSRSRSPINAGEITYITSFGGEGTDEDRGRASGLSKQKRSSTTRRHHHSGSKSGKHSDRNSRSQKKDSPARKIIGPDLPSGRSHRGRRSHNSRSPSRSSRHSSASSWSSRSSSRHHRRKHKVWRRDETRNRHRRTNRRRSRSRSSSYSSRSRSRSRNQRRRRRKSISTSRSRSHSRTRWRSRSKSSSRSRSNIKHKGQSNSKSRSKTPTRDSQEDQPVKLPSPPRKTYYRPSLSRSGSELSETSDTEISDKSSTKMSTIPGAKPVPTLGKAVPATKQSKLTPQEKLKRKMQALLNKQYKADKRAQQEKQEKQEQERQDRAEELREMAIRLRQKEREKRHRQREHDGDIDSEDSLSFPSRHDVDTRDDTEKPSYNRSPDNRDSSSPPSRSRGTTIQKQRTVDYPGGRSHRQSRRRSRSRSCGRSSSKNQQHKFSEVHNRKVNRDRSRSRSRSGSRPTTLRPLVSHNTWARKRIS</sequence>
<keyword evidence="2" id="KW-0508">mRNA splicing</keyword>
<dbReference type="PANTHER" id="PTHR13161:SF4">
    <property type="entry name" value="CLK4-ASSOCIATING SERINE_ARGININE RICH PROTEIN"/>
    <property type="match status" value="1"/>
</dbReference>
<accession>A0ABM1SF97</accession>
<dbReference type="PANTHER" id="PTHR13161">
    <property type="entry name" value="SPLICING FACTOR SUPPRESSOR OF WHITE APRICOT"/>
    <property type="match status" value="1"/>
</dbReference>
<dbReference type="InterPro" id="IPR040397">
    <property type="entry name" value="SWAP"/>
</dbReference>
<feature type="compositionally biased region" description="Basic and acidic residues" evidence="3">
    <location>
        <begin position="528"/>
        <end position="537"/>
    </location>
</feature>
<feature type="compositionally biased region" description="Basic and acidic residues" evidence="3">
    <location>
        <begin position="375"/>
        <end position="390"/>
    </location>
</feature>
<evidence type="ECO:0000313" key="5">
    <source>
        <dbReference type="Proteomes" id="UP000694941"/>
    </source>
</evidence>
<feature type="compositionally biased region" description="Acidic residues" evidence="3">
    <location>
        <begin position="197"/>
        <end position="214"/>
    </location>
</feature>
<feature type="compositionally biased region" description="Basic residues" evidence="3">
    <location>
        <begin position="277"/>
        <end position="286"/>
    </location>
</feature>
<keyword evidence="5" id="KW-1185">Reference proteome</keyword>
<feature type="compositionally biased region" description="Basic and acidic residues" evidence="3">
    <location>
        <begin position="751"/>
        <end position="766"/>
    </location>
</feature>
<feature type="compositionally biased region" description="Basic and acidic residues" evidence="3">
    <location>
        <begin position="678"/>
        <end position="701"/>
    </location>
</feature>
<dbReference type="Proteomes" id="UP000694941">
    <property type="component" value="Unplaced"/>
</dbReference>
<name>A0ABM1SF97_LIMPO</name>
<feature type="domain" description="Suppressor of white apricot N-terminal" evidence="4">
    <location>
        <begin position="52"/>
        <end position="186"/>
    </location>
</feature>
<organism evidence="5 6">
    <name type="scientific">Limulus polyphemus</name>
    <name type="common">Atlantic horseshoe crab</name>
    <dbReference type="NCBI Taxonomy" id="6850"/>
    <lineage>
        <taxon>Eukaryota</taxon>
        <taxon>Metazoa</taxon>
        <taxon>Ecdysozoa</taxon>
        <taxon>Arthropoda</taxon>
        <taxon>Chelicerata</taxon>
        <taxon>Merostomata</taxon>
        <taxon>Xiphosura</taxon>
        <taxon>Limulidae</taxon>
        <taxon>Limulus</taxon>
    </lineage>
</organism>
<dbReference type="GeneID" id="106460007"/>
<feature type="compositionally biased region" description="Basic residues" evidence="3">
    <location>
        <begin position="471"/>
        <end position="527"/>
    </location>
</feature>
<feature type="region of interest" description="Disordered" evidence="3">
    <location>
        <begin position="273"/>
        <end position="793"/>
    </location>
</feature>
<evidence type="ECO:0000256" key="2">
    <source>
        <dbReference type="ARBA" id="ARBA00023187"/>
    </source>
</evidence>
<feature type="compositionally biased region" description="Low complexity" evidence="3">
    <location>
        <begin position="412"/>
        <end position="431"/>
    </location>
</feature>
<feature type="compositionally biased region" description="Basic residues" evidence="3">
    <location>
        <begin position="356"/>
        <end position="374"/>
    </location>
</feature>
<gene>
    <name evidence="6" type="primary">LOC106460007</name>
</gene>
<feature type="compositionally biased region" description="Basic residues" evidence="3">
    <location>
        <begin position="432"/>
        <end position="443"/>
    </location>
</feature>
<feature type="compositionally biased region" description="Basic and acidic residues" evidence="3">
    <location>
        <begin position="618"/>
        <end position="655"/>
    </location>
</feature>
<feature type="compositionally biased region" description="Basic residues" evidence="3">
    <location>
        <begin position="450"/>
        <end position="462"/>
    </location>
</feature>
<feature type="region of interest" description="Disordered" evidence="3">
    <location>
        <begin position="187"/>
        <end position="214"/>
    </location>
</feature>
<dbReference type="Pfam" id="PF09750">
    <property type="entry name" value="DRY_EERY"/>
    <property type="match status" value="1"/>
</dbReference>
<feature type="compositionally biased region" description="Basic residues" evidence="3">
    <location>
        <begin position="726"/>
        <end position="739"/>
    </location>
</feature>
<dbReference type="SMART" id="SM01141">
    <property type="entry name" value="DRY_EERY"/>
    <property type="match status" value="1"/>
</dbReference>